<name>A0A8J3IUW9_9CHLR</name>
<evidence type="ECO:0000256" key="3">
    <source>
        <dbReference type="ARBA" id="ARBA00022764"/>
    </source>
</evidence>
<evidence type="ECO:0000256" key="4">
    <source>
        <dbReference type="ARBA" id="ARBA00023239"/>
    </source>
</evidence>
<dbReference type="PANTHER" id="PTHR39210">
    <property type="entry name" value="HEPARIN-SULFATE LYASE"/>
    <property type="match status" value="1"/>
</dbReference>
<accession>A0A8J3IUW9</accession>
<dbReference type="InterPro" id="IPR008929">
    <property type="entry name" value="Chondroitin_lyas"/>
</dbReference>
<evidence type="ECO:0000259" key="6">
    <source>
        <dbReference type="Pfam" id="PF07940"/>
    </source>
</evidence>
<keyword evidence="2" id="KW-0732">Signal</keyword>
<gene>
    <name evidence="7" type="ORF">KSF_089930</name>
</gene>
<dbReference type="SUPFAM" id="SSF48230">
    <property type="entry name" value="Chondroitin AC/alginate lyase"/>
    <property type="match status" value="1"/>
</dbReference>
<feature type="domain" description="Heparinase II/III-like C-terminal" evidence="6">
    <location>
        <begin position="397"/>
        <end position="533"/>
    </location>
</feature>
<proteinExistence type="predicted"/>
<evidence type="ECO:0000313" key="8">
    <source>
        <dbReference type="Proteomes" id="UP000597444"/>
    </source>
</evidence>
<dbReference type="EMBL" id="BNJK01000002">
    <property type="protein sequence ID" value="GHO98945.1"/>
    <property type="molecule type" value="Genomic_DNA"/>
</dbReference>
<keyword evidence="3" id="KW-0574">Periplasm</keyword>
<protein>
    <recommendedName>
        <fullName evidence="6">Heparinase II/III-like C-terminal domain-containing protein</fullName>
    </recommendedName>
</protein>
<dbReference type="GO" id="GO:0016829">
    <property type="term" value="F:lyase activity"/>
    <property type="evidence" value="ECO:0007669"/>
    <property type="project" value="UniProtKB-KW"/>
</dbReference>
<dbReference type="Gene3D" id="1.50.10.100">
    <property type="entry name" value="Chondroitin AC/alginate lyase"/>
    <property type="match status" value="1"/>
</dbReference>
<dbReference type="InterPro" id="IPR012480">
    <property type="entry name" value="Hepar_II_III_C"/>
</dbReference>
<evidence type="ECO:0000313" key="7">
    <source>
        <dbReference type="EMBL" id="GHO98945.1"/>
    </source>
</evidence>
<evidence type="ECO:0000256" key="1">
    <source>
        <dbReference type="ARBA" id="ARBA00004418"/>
    </source>
</evidence>
<dbReference type="AlphaFoldDB" id="A0A8J3IUW9"/>
<comment type="subcellular location">
    <subcellularLocation>
        <location evidence="1">Periplasm</location>
    </subcellularLocation>
</comment>
<dbReference type="Proteomes" id="UP000597444">
    <property type="component" value="Unassembled WGS sequence"/>
</dbReference>
<keyword evidence="8" id="KW-1185">Reference proteome</keyword>
<dbReference type="Pfam" id="PF07940">
    <property type="entry name" value="Hepar_II_III_C"/>
    <property type="match status" value="1"/>
</dbReference>
<evidence type="ECO:0000256" key="2">
    <source>
        <dbReference type="ARBA" id="ARBA00022729"/>
    </source>
</evidence>
<feature type="compositionally biased region" description="Polar residues" evidence="5">
    <location>
        <begin position="110"/>
        <end position="119"/>
    </location>
</feature>
<feature type="region of interest" description="Disordered" evidence="5">
    <location>
        <begin position="110"/>
        <end position="135"/>
    </location>
</feature>
<organism evidence="7 8">
    <name type="scientific">Reticulibacter mediterranei</name>
    <dbReference type="NCBI Taxonomy" id="2778369"/>
    <lineage>
        <taxon>Bacteria</taxon>
        <taxon>Bacillati</taxon>
        <taxon>Chloroflexota</taxon>
        <taxon>Ktedonobacteria</taxon>
        <taxon>Ktedonobacterales</taxon>
        <taxon>Reticulibacteraceae</taxon>
        <taxon>Reticulibacter</taxon>
    </lineage>
</organism>
<dbReference type="RefSeq" id="WP_220209613.1">
    <property type="nucleotide sequence ID" value="NZ_BNJK01000002.1"/>
</dbReference>
<keyword evidence="4" id="KW-0456">Lyase</keyword>
<sequence>MISRSVDPFNLSEEQLRELLFVHSTVLPELEAARNKLEAFRSAPLTLLWLAQTQERMDGIEQIPQATYTQYRLFRRTGDRRPYQTPEGRKRTQLSIAALRLFLMPQPQIGSATSPQASFRQPDPGDQGMPGTLNDLTPTRLKDIVQDYLWNICEESNWVWPAHEMYQIDLAAAELGLTLAEILHLLGETLDAEVRHRVRAEIERRIFDPYLRMHHLHRWYSSGQNNWSGFCNSAVAAMFLLLEPEPGRLAHAVKIALDGLRLFLETAFEEDGSSTEGVGYWHYGLENFVILSEILYARSGGALNLLATQRVRAIASYPAKLQLSGASFASFSDSGEQTAFNFGITSRLAERSGEASLYHLLAHPAQPTPHWNIATQLRTLLWWDGHQPETAQLGDAQLESVGIARLVTKATDGTSVVLVMKAGHNQENHNHNDVGSFIVHVDGENLLTDPGGGLYNRDYFSEKRYENIFVNSYGHSVPRIGGNLQAHGRAFAGQLLENKVTATEKQATVEIARAYPCSELVSARRQLRVATEGQKAGMIWLSDHFAFNGAAHKVEEALITWLDCKVDGATALIHGQRHTLKVTIEQPQDARFQLEALEEQSRANGKTAILKRLSFIMPAAEAIEVRLRMELVNG</sequence>
<dbReference type="Gene3D" id="2.70.98.70">
    <property type="match status" value="1"/>
</dbReference>
<comment type="caution">
    <text evidence="7">The sequence shown here is derived from an EMBL/GenBank/DDBJ whole genome shotgun (WGS) entry which is preliminary data.</text>
</comment>
<evidence type="ECO:0000256" key="5">
    <source>
        <dbReference type="SAM" id="MobiDB-lite"/>
    </source>
</evidence>
<dbReference type="PANTHER" id="PTHR39210:SF1">
    <property type="entry name" value="HEPARIN-SULFATE LYASE"/>
    <property type="match status" value="1"/>
</dbReference>
<reference evidence="7" key="1">
    <citation type="submission" date="2020-10" db="EMBL/GenBank/DDBJ databases">
        <title>Taxonomic study of unclassified bacteria belonging to the class Ktedonobacteria.</title>
        <authorList>
            <person name="Yabe S."/>
            <person name="Wang C.M."/>
            <person name="Zheng Y."/>
            <person name="Sakai Y."/>
            <person name="Cavaletti L."/>
            <person name="Monciardini P."/>
            <person name="Donadio S."/>
        </authorList>
    </citation>
    <scope>NUCLEOTIDE SEQUENCE</scope>
    <source>
        <strain evidence="7">ID150040</strain>
    </source>
</reference>
<dbReference type="GO" id="GO:0042597">
    <property type="term" value="C:periplasmic space"/>
    <property type="evidence" value="ECO:0007669"/>
    <property type="project" value="UniProtKB-SubCell"/>
</dbReference>